<sequence length="67" mass="8150">MEDLEENQWKFPEYPLIRYYRYQTRDLDTRLRWSGIIGKDLDDEDEAFEKDGYVEPVGAAPWRIGHR</sequence>
<dbReference type="Proteomes" id="UP000230233">
    <property type="component" value="Chromosome X"/>
</dbReference>
<evidence type="ECO:0000313" key="2">
    <source>
        <dbReference type="Proteomes" id="UP000230233"/>
    </source>
</evidence>
<comment type="caution">
    <text evidence="1">The sequence shown here is derived from an EMBL/GenBank/DDBJ whole genome shotgun (WGS) entry which is preliminary data.</text>
</comment>
<dbReference type="EMBL" id="PDUG01000006">
    <property type="protein sequence ID" value="PIC22135.1"/>
    <property type="molecule type" value="Genomic_DNA"/>
</dbReference>
<dbReference type="AlphaFoldDB" id="A0A2G5T3Y5"/>
<proteinExistence type="predicted"/>
<evidence type="ECO:0000313" key="1">
    <source>
        <dbReference type="EMBL" id="PIC22135.1"/>
    </source>
</evidence>
<organism evidence="1 2">
    <name type="scientific">Caenorhabditis nigoni</name>
    <dbReference type="NCBI Taxonomy" id="1611254"/>
    <lineage>
        <taxon>Eukaryota</taxon>
        <taxon>Metazoa</taxon>
        <taxon>Ecdysozoa</taxon>
        <taxon>Nematoda</taxon>
        <taxon>Chromadorea</taxon>
        <taxon>Rhabditida</taxon>
        <taxon>Rhabditina</taxon>
        <taxon>Rhabditomorpha</taxon>
        <taxon>Rhabditoidea</taxon>
        <taxon>Rhabditidae</taxon>
        <taxon>Peloderinae</taxon>
        <taxon>Caenorhabditis</taxon>
    </lineage>
</organism>
<name>A0A2G5T3Y5_9PELO</name>
<gene>
    <name evidence="1" type="primary">Cnig_chr_X.g26711</name>
    <name evidence="1" type="ORF">B9Z55_026711</name>
</gene>
<accession>A0A2G5T3Y5</accession>
<keyword evidence="2" id="KW-1185">Reference proteome</keyword>
<protein>
    <submittedName>
        <fullName evidence="1">Uncharacterized protein</fullName>
    </submittedName>
</protein>
<reference evidence="2" key="1">
    <citation type="submission" date="2017-10" db="EMBL/GenBank/DDBJ databases">
        <title>Rapid genome shrinkage in a self-fertile nematode reveals novel sperm competition proteins.</title>
        <authorList>
            <person name="Yin D."/>
            <person name="Schwarz E.M."/>
            <person name="Thomas C.G."/>
            <person name="Felde R.L."/>
            <person name="Korf I.F."/>
            <person name="Cutter A.D."/>
            <person name="Schartner C.M."/>
            <person name="Ralston E.J."/>
            <person name="Meyer B.J."/>
            <person name="Haag E.S."/>
        </authorList>
    </citation>
    <scope>NUCLEOTIDE SEQUENCE [LARGE SCALE GENOMIC DNA]</scope>
    <source>
        <strain evidence="2">JU1422</strain>
    </source>
</reference>